<evidence type="ECO:0000256" key="4">
    <source>
        <dbReference type="ARBA" id="ARBA00022827"/>
    </source>
</evidence>
<dbReference type="RefSeq" id="WP_169147757.1">
    <property type="nucleotide sequence ID" value="NZ_JABBGA010000023.1"/>
</dbReference>
<dbReference type="EMBL" id="JABBGA010000023">
    <property type="protein sequence ID" value="NML28231.1"/>
    <property type="molecule type" value="Genomic_DNA"/>
</dbReference>
<proteinExistence type="inferred from homology"/>
<dbReference type="Gene3D" id="1.20.140.10">
    <property type="entry name" value="Butyryl-CoA Dehydrogenase, subunit A, domain 3"/>
    <property type="match status" value="1"/>
</dbReference>
<keyword evidence="5" id="KW-0560">Oxidoreductase</keyword>
<keyword evidence="9" id="KW-1185">Reference proteome</keyword>
<evidence type="ECO:0000259" key="7">
    <source>
        <dbReference type="Pfam" id="PF02771"/>
    </source>
</evidence>
<dbReference type="Pfam" id="PF02771">
    <property type="entry name" value="Acyl-CoA_dh_N"/>
    <property type="match status" value="1"/>
</dbReference>
<dbReference type="CDD" id="cd00567">
    <property type="entry name" value="ACAD"/>
    <property type="match status" value="1"/>
</dbReference>
<comment type="cofactor">
    <cofactor evidence="1">
        <name>FAD</name>
        <dbReference type="ChEBI" id="CHEBI:57692"/>
    </cofactor>
</comment>
<sequence>MSAVITEEQQALRDTAAAYLAGHANARDGRDGDMALWQGIAGLGWPAVIVPEACGGLGLGLAEAAVLLEESGRQLTRSPLFSGVALSHPLLLRCATEVACQRLLPALAEGRLISTVIAGPGLSPFVDAAGLEIRARCDGAGWVLDGTAAQVLDGDTADLAFVVARLEEGGMGLFELPADSQGVSRRPLPAWDLSRPQACWTLDGVRLAAEARLDAPGTVDAGLSAALAVTALLLAAEQVGGAARCIELTVAYTRERQQFGRPVASFQAVKHRCAEMMVKLEGARSALAGALAACPGLEGALALEEVAVARVQAAGAYRFCAAEAIQLHGGVGFTWEYDPQLHFKRAQWGGQWFGTPDAWRDAVADALFGRREEHE</sequence>
<dbReference type="InterPro" id="IPR037069">
    <property type="entry name" value="AcylCoA_DH/ox_N_sf"/>
</dbReference>
<dbReference type="InterPro" id="IPR009100">
    <property type="entry name" value="AcylCoA_DH/oxidase_NM_dom_sf"/>
</dbReference>
<name>A0A848GFM0_9RHOO</name>
<evidence type="ECO:0000256" key="3">
    <source>
        <dbReference type="ARBA" id="ARBA00022630"/>
    </source>
</evidence>
<dbReference type="InterPro" id="IPR009075">
    <property type="entry name" value="AcylCo_DH/oxidase_C"/>
</dbReference>
<dbReference type="SUPFAM" id="SSF47203">
    <property type="entry name" value="Acyl-CoA dehydrogenase C-terminal domain-like"/>
    <property type="match status" value="1"/>
</dbReference>
<evidence type="ECO:0000259" key="6">
    <source>
        <dbReference type="Pfam" id="PF00441"/>
    </source>
</evidence>
<dbReference type="InterPro" id="IPR013786">
    <property type="entry name" value="AcylCoA_DH/ox_N"/>
</dbReference>
<feature type="domain" description="Acyl-CoA dehydrogenase/oxidase C-terminal" evidence="6">
    <location>
        <begin position="225"/>
        <end position="367"/>
    </location>
</feature>
<organism evidence="8 9">
    <name type="scientific">Zoogloea dura</name>
    <dbReference type="NCBI Taxonomy" id="2728840"/>
    <lineage>
        <taxon>Bacteria</taxon>
        <taxon>Pseudomonadati</taxon>
        <taxon>Pseudomonadota</taxon>
        <taxon>Betaproteobacteria</taxon>
        <taxon>Rhodocyclales</taxon>
        <taxon>Zoogloeaceae</taxon>
        <taxon>Zoogloea</taxon>
    </lineage>
</organism>
<dbReference type="GO" id="GO:0003995">
    <property type="term" value="F:acyl-CoA dehydrogenase activity"/>
    <property type="evidence" value="ECO:0007669"/>
    <property type="project" value="TreeGrafter"/>
</dbReference>
<evidence type="ECO:0000313" key="9">
    <source>
        <dbReference type="Proteomes" id="UP000580043"/>
    </source>
</evidence>
<protein>
    <submittedName>
        <fullName evidence="8">Acyl-CoA/acyl-ACP dehydrogenase</fullName>
    </submittedName>
</protein>
<gene>
    <name evidence="8" type="ORF">HHL15_20935</name>
</gene>
<dbReference type="Pfam" id="PF00441">
    <property type="entry name" value="Acyl-CoA_dh_1"/>
    <property type="match status" value="1"/>
</dbReference>
<comment type="similarity">
    <text evidence="2">Belongs to the acyl-CoA dehydrogenase family.</text>
</comment>
<dbReference type="SUPFAM" id="SSF56645">
    <property type="entry name" value="Acyl-CoA dehydrogenase NM domain-like"/>
    <property type="match status" value="1"/>
</dbReference>
<reference evidence="8 9" key="1">
    <citation type="submission" date="2020-04" db="EMBL/GenBank/DDBJ databases">
        <title>Zoogloea sp. G-4-1-14 isolated from soil.</title>
        <authorList>
            <person name="Dahal R.H."/>
        </authorList>
    </citation>
    <scope>NUCLEOTIDE SEQUENCE [LARGE SCALE GENOMIC DNA]</scope>
    <source>
        <strain evidence="8 9">G-4-1-14</strain>
    </source>
</reference>
<dbReference type="AlphaFoldDB" id="A0A848GFM0"/>
<dbReference type="InterPro" id="IPR036250">
    <property type="entry name" value="AcylCo_DH-like_C"/>
</dbReference>
<comment type="caution">
    <text evidence="8">The sequence shown here is derived from an EMBL/GenBank/DDBJ whole genome shotgun (WGS) entry which is preliminary data.</text>
</comment>
<dbReference type="Gene3D" id="1.10.540.10">
    <property type="entry name" value="Acyl-CoA dehydrogenase/oxidase, N-terminal domain"/>
    <property type="match status" value="1"/>
</dbReference>
<evidence type="ECO:0000313" key="8">
    <source>
        <dbReference type="EMBL" id="NML28231.1"/>
    </source>
</evidence>
<accession>A0A848GFM0</accession>
<evidence type="ECO:0000256" key="2">
    <source>
        <dbReference type="ARBA" id="ARBA00009347"/>
    </source>
</evidence>
<dbReference type="GO" id="GO:0050660">
    <property type="term" value="F:flavin adenine dinucleotide binding"/>
    <property type="evidence" value="ECO:0007669"/>
    <property type="project" value="InterPro"/>
</dbReference>
<dbReference type="InterPro" id="IPR046373">
    <property type="entry name" value="Acyl-CoA_Oxase/DH_mid-dom_sf"/>
</dbReference>
<keyword evidence="3" id="KW-0285">Flavoprotein</keyword>
<dbReference type="PANTHER" id="PTHR43884:SF20">
    <property type="entry name" value="ACYL-COA DEHYDROGENASE FADE28"/>
    <property type="match status" value="1"/>
</dbReference>
<evidence type="ECO:0000256" key="1">
    <source>
        <dbReference type="ARBA" id="ARBA00001974"/>
    </source>
</evidence>
<dbReference type="PANTHER" id="PTHR43884">
    <property type="entry name" value="ACYL-COA DEHYDROGENASE"/>
    <property type="match status" value="1"/>
</dbReference>
<feature type="domain" description="Acyl-CoA dehydrogenase/oxidase N-terminal" evidence="7">
    <location>
        <begin position="6"/>
        <end position="110"/>
    </location>
</feature>
<evidence type="ECO:0000256" key="5">
    <source>
        <dbReference type="ARBA" id="ARBA00023002"/>
    </source>
</evidence>
<keyword evidence="4" id="KW-0274">FAD</keyword>
<dbReference type="Gene3D" id="2.40.110.10">
    <property type="entry name" value="Butyryl-CoA Dehydrogenase, subunit A, domain 2"/>
    <property type="match status" value="1"/>
</dbReference>
<dbReference type="Proteomes" id="UP000580043">
    <property type="component" value="Unassembled WGS sequence"/>
</dbReference>